<accession>A0A2H0C033</accession>
<keyword evidence="1" id="KW-0812">Transmembrane</keyword>
<evidence type="ECO:0000313" key="4">
    <source>
        <dbReference type="EMBL" id="PIP63306.1"/>
    </source>
</evidence>
<dbReference type="SUPFAM" id="SSF53756">
    <property type="entry name" value="UDP-Glycosyltransferase/glycogen phosphorylase"/>
    <property type="match status" value="1"/>
</dbReference>
<name>A0A2H0C033_9BACT</name>
<evidence type="ECO:0000256" key="1">
    <source>
        <dbReference type="SAM" id="Phobius"/>
    </source>
</evidence>
<proteinExistence type="predicted"/>
<evidence type="ECO:0000259" key="2">
    <source>
        <dbReference type="Pfam" id="PF00534"/>
    </source>
</evidence>
<evidence type="ECO:0008006" key="6">
    <source>
        <dbReference type="Google" id="ProtNLM"/>
    </source>
</evidence>
<evidence type="ECO:0000313" key="5">
    <source>
        <dbReference type="Proteomes" id="UP000229699"/>
    </source>
</evidence>
<keyword evidence="1" id="KW-0472">Membrane</keyword>
<dbReference type="CDD" id="cd03801">
    <property type="entry name" value="GT4_PimA-like"/>
    <property type="match status" value="1"/>
</dbReference>
<feature type="domain" description="Glycosyltransferase subfamily 4-like N-terminal" evidence="3">
    <location>
        <begin position="116"/>
        <end position="218"/>
    </location>
</feature>
<dbReference type="Pfam" id="PF00534">
    <property type="entry name" value="Glycos_transf_1"/>
    <property type="match status" value="1"/>
</dbReference>
<dbReference type="Pfam" id="PF13439">
    <property type="entry name" value="Glyco_transf_4"/>
    <property type="match status" value="1"/>
</dbReference>
<keyword evidence="1" id="KW-1133">Transmembrane helix</keyword>
<evidence type="ECO:0000259" key="3">
    <source>
        <dbReference type="Pfam" id="PF13439"/>
    </source>
</evidence>
<sequence>MLANLANFVKWIFFSKINVIIIVINMKVLYLYMFPLWGNGSGNWLRRLTANLKSKYGDNYQAAIVAPDSRFLKHKQARLFRLHPPIAGVFVGNPELPEAKKYSKFTAQEMIETYNYYLLRSAKTIEKFKPDIIHCFHTAFLPPIARQLSNLYRIPYLIMTHGSDLYYFKEDGRWKSQVRDASTRAKYITANSNFTREWYLDMFGHDLSKKTKTIPAGISNNVDFNKDVSWIDKKLKFQYEKMVLFTGRLTQHKGVEYLIKAARQIKAEVVIAGDGPERKYLESLILKYKLTNVHMVGYFSSKLDTINDYYLRADVYVAPSVWDEPLGLVILEAMVNKTPVVVSRKGGVTTLVKDGYNGFLVRSRSPKLIVEKVNLLLKDEKLAERMGERAYKTVTEKFSWDKITTKFYNLYDKCLQKPTITKNGVLKKIENIVAKKQ</sequence>
<dbReference type="InterPro" id="IPR001296">
    <property type="entry name" value="Glyco_trans_1"/>
</dbReference>
<organism evidence="4 5">
    <name type="scientific">Candidatus Roizmanbacteria bacterium CG22_combo_CG10-13_8_21_14_all_34_12</name>
    <dbReference type="NCBI Taxonomy" id="1974860"/>
    <lineage>
        <taxon>Bacteria</taxon>
        <taxon>Candidatus Roizmaniibacteriota</taxon>
    </lineage>
</organism>
<comment type="caution">
    <text evidence="4">The sequence shown here is derived from an EMBL/GenBank/DDBJ whole genome shotgun (WGS) entry which is preliminary data.</text>
</comment>
<dbReference type="Proteomes" id="UP000229699">
    <property type="component" value="Unassembled WGS sequence"/>
</dbReference>
<gene>
    <name evidence="4" type="ORF">COW97_03195</name>
</gene>
<dbReference type="GO" id="GO:0016757">
    <property type="term" value="F:glycosyltransferase activity"/>
    <property type="evidence" value="ECO:0007669"/>
    <property type="project" value="InterPro"/>
</dbReference>
<feature type="transmembrane region" description="Helical" evidence="1">
    <location>
        <begin position="12"/>
        <end position="37"/>
    </location>
</feature>
<dbReference type="EMBL" id="PCTC01000068">
    <property type="protein sequence ID" value="PIP63306.1"/>
    <property type="molecule type" value="Genomic_DNA"/>
</dbReference>
<dbReference type="InterPro" id="IPR050194">
    <property type="entry name" value="Glycosyltransferase_grp1"/>
</dbReference>
<dbReference type="PANTHER" id="PTHR45947:SF3">
    <property type="entry name" value="SULFOQUINOVOSYL TRANSFERASE SQD2"/>
    <property type="match status" value="1"/>
</dbReference>
<dbReference type="AlphaFoldDB" id="A0A2H0C033"/>
<feature type="domain" description="Glycosyl transferase family 1" evidence="2">
    <location>
        <begin position="232"/>
        <end position="392"/>
    </location>
</feature>
<dbReference type="PANTHER" id="PTHR45947">
    <property type="entry name" value="SULFOQUINOVOSYL TRANSFERASE SQD2"/>
    <property type="match status" value="1"/>
</dbReference>
<protein>
    <recommendedName>
        <fullName evidence="6">Glycosyl transferase family 1</fullName>
    </recommendedName>
</protein>
<reference evidence="4 5" key="1">
    <citation type="submission" date="2017-09" db="EMBL/GenBank/DDBJ databases">
        <title>Depth-based differentiation of microbial function through sediment-hosted aquifers and enrichment of novel symbionts in the deep terrestrial subsurface.</title>
        <authorList>
            <person name="Probst A.J."/>
            <person name="Ladd B."/>
            <person name="Jarett J.K."/>
            <person name="Geller-Mcgrath D.E."/>
            <person name="Sieber C.M."/>
            <person name="Emerson J.B."/>
            <person name="Anantharaman K."/>
            <person name="Thomas B.C."/>
            <person name="Malmstrom R."/>
            <person name="Stieglmeier M."/>
            <person name="Klingl A."/>
            <person name="Woyke T."/>
            <person name="Ryan C.M."/>
            <person name="Banfield J.F."/>
        </authorList>
    </citation>
    <scope>NUCLEOTIDE SEQUENCE [LARGE SCALE GENOMIC DNA]</scope>
    <source>
        <strain evidence="4">CG22_combo_CG10-13_8_21_14_all_34_12</strain>
    </source>
</reference>
<dbReference type="Gene3D" id="3.40.50.2000">
    <property type="entry name" value="Glycogen Phosphorylase B"/>
    <property type="match status" value="2"/>
</dbReference>
<dbReference type="InterPro" id="IPR028098">
    <property type="entry name" value="Glyco_trans_4-like_N"/>
</dbReference>